<evidence type="ECO:0000313" key="4">
    <source>
        <dbReference type="Proteomes" id="UP001448858"/>
    </source>
</evidence>
<dbReference type="SUPFAM" id="SSF55920">
    <property type="entry name" value="Creatinase/aminopeptidase"/>
    <property type="match status" value="1"/>
</dbReference>
<dbReference type="InterPro" id="IPR000994">
    <property type="entry name" value="Pept_M24"/>
</dbReference>
<dbReference type="EMBL" id="CP151657">
    <property type="protein sequence ID" value="WZP15836.1"/>
    <property type="molecule type" value="Genomic_DNA"/>
</dbReference>
<keyword evidence="4" id="KW-1185">Reference proteome</keyword>
<reference evidence="3 4" key="1">
    <citation type="submission" date="2024-04" db="EMBL/GenBank/DDBJ databases">
        <title>Arthrobacter sp. from Plains bison fecal sample.</title>
        <authorList>
            <person name="Ruzzini A."/>
        </authorList>
    </citation>
    <scope>NUCLEOTIDE SEQUENCE [LARGE SCALE GENOMIC DNA]</scope>
    <source>
        <strain evidence="3 4">EINP1</strain>
    </source>
</reference>
<dbReference type="EC" id="3.4.-.-" evidence="3"/>
<organism evidence="3 4">
    <name type="scientific">Arthrobacter citreus</name>
    <dbReference type="NCBI Taxonomy" id="1670"/>
    <lineage>
        <taxon>Bacteria</taxon>
        <taxon>Bacillati</taxon>
        <taxon>Actinomycetota</taxon>
        <taxon>Actinomycetes</taxon>
        <taxon>Micrococcales</taxon>
        <taxon>Micrococcaceae</taxon>
        <taxon>Arthrobacter</taxon>
    </lineage>
</organism>
<protein>
    <submittedName>
        <fullName evidence="3">M24 family metallopeptidase</fullName>
        <ecNumber evidence="3">3.4.-.-</ecNumber>
    </submittedName>
</protein>
<keyword evidence="3" id="KW-0378">Hydrolase</keyword>
<dbReference type="RefSeq" id="WP_342023488.1">
    <property type="nucleotide sequence ID" value="NZ_CP151657.1"/>
</dbReference>
<gene>
    <name evidence="3" type="ORF">AAE021_17095</name>
</gene>
<feature type="domain" description="Peptidase M24" evidence="2">
    <location>
        <begin position="151"/>
        <end position="340"/>
    </location>
</feature>
<dbReference type="InterPro" id="IPR036005">
    <property type="entry name" value="Creatinase/aminopeptidase-like"/>
</dbReference>
<sequence length="369" mass="39772">MTGILPEAATAARRVPPSSAADRRVKRRRVLDILDRAEAESVLLTSQAALSWYLDGSRVHISLAGDPVAAVLVERDGDHMVTFNNEAERLAAEEVPEGMALLELPWYANLHQTADWFEGDGPPMMEADVARELRDARRSLLPAETARYEELSRDAAAVLTDVLAVAEPQMTERQVAAGLAGRLVEIGADPVVLLCSGASRAEYRHPLPTDAPLGRRAMAVVCARRDGLIANVTRWVRFGPADAAEADGEARIAEVEAAAFAATVPGARLSDVLQALRTGYETHGFGSDQWRLHHQGGAAGYSGRDPRATEATDDVIVPRQAFAWNPSGPGVKVEDTVLLEDGGIRALSIDERWPAFTVAGRLRPATLEL</sequence>
<dbReference type="GO" id="GO:0016787">
    <property type="term" value="F:hydrolase activity"/>
    <property type="evidence" value="ECO:0007669"/>
    <property type="project" value="UniProtKB-KW"/>
</dbReference>
<dbReference type="Pfam" id="PF00557">
    <property type="entry name" value="Peptidase_M24"/>
    <property type="match status" value="1"/>
</dbReference>
<feature type="region of interest" description="Disordered" evidence="1">
    <location>
        <begin position="1"/>
        <end position="20"/>
    </location>
</feature>
<dbReference type="InterPro" id="IPR050659">
    <property type="entry name" value="Peptidase_M24B"/>
</dbReference>
<evidence type="ECO:0000313" key="3">
    <source>
        <dbReference type="EMBL" id="WZP15836.1"/>
    </source>
</evidence>
<name>A0ABZ2ZUK3_9MICC</name>
<dbReference type="PANTHER" id="PTHR46112:SF2">
    <property type="entry name" value="XAA-PRO AMINOPEPTIDASE P-RELATED"/>
    <property type="match status" value="1"/>
</dbReference>
<dbReference type="Proteomes" id="UP001448858">
    <property type="component" value="Chromosome"/>
</dbReference>
<accession>A0ABZ2ZUK3</accession>
<dbReference type="PANTHER" id="PTHR46112">
    <property type="entry name" value="AMINOPEPTIDASE"/>
    <property type="match status" value="1"/>
</dbReference>
<dbReference type="CDD" id="cd01066">
    <property type="entry name" value="APP_MetAP"/>
    <property type="match status" value="1"/>
</dbReference>
<proteinExistence type="predicted"/>
<evidence type="ECO:0000259" key="2">
    <source>
        <dbReference type="Pfam" id="PF00557"/>
    </source>
</evidence>
<dbReference type="Gene3D" id="3.90.230.10">
    <property type="entry name" value="Creatinase/methionine aminopeptidase superfamily"/>
    <property type="match status" value="1"/>
</dbReference>
<evidence type="ECO:0000256" key="1">
    <source>
        <dbReference type="SAM" id="MobiDB-lite"/>
    </source>
</evidence>